<dbReference type="GO" id="GO:0055085">
    <property type="term" value="P:transmembrane transport"/>
    <property type="evidence" value="ECO:0007669"/>
    <property type="project" value="InterPro"/>
</dbReference>
<comment type="similarity">
    <text evidence="2 8">Belongs to the ABC-3 integral membrane protein family.</text>
</comment>
<feature type="transmembrane region" description="Helical" evidence="9">
    <location>
        <begin position="140"/>
        <end position="163"/>
    </location>
</feature>
<dbReference type="GO" id="GO:0010043">
    <property type="term" value="P:response to zinc ion"/>
    <property type="evidence" value="ECO:0007669"/>
    <property type="project" value="TreeGrafter"/>
</dbReference>
<keyword evidence="5 8" id="KW-0812">Transmembrane</keyword>
<dbReference type="KEGG" id="caby:Cabys_507"/>
<dbReference type="RefSeq" id="WP_006928505.1">
    <property type="nucleotide sequence ID" value="NZ_CM001402.1"/>
</dbReference>
<reference evidence="10 13" key="2">
    <citation type="submission" date="2016-11" db="EMBL/GenBank/DDBJ databases">
        <title>Genomic analysis of Caldithrix abyssi and proposal of a novel bacterial phylum Caldithrichaeota.</title>
        <authorList>
            <person name="Kublanov I."/>
            <person name="Sigalova O."/>
            <person name="Gavrilov S."/>
            <person name="Lebedinsky A."/>
            <person name="Ivanova N."/>
            <person name="Daum C."/>
            <person name="Reddy T."/>
            <person name="Klenk H.P."/>
            <person name="Goker M."/>
            <person name="Reva O."/>
            <person name="Miroshnichenko M."/>
            <person name="Kyprides N."/>
            <person name="Woyke T."/>
            <person name="Gelfand M."/>
        </authorList>
    </citation>
    <scope>NUCLEOTIDE SEQUENCE [LARGE SCALE GENOMIC DNA]</scope>
    <source>
        <strain evidence="10 13">LF13</strain>
    </source>
</reference>
<dbReference type="AlphaFoldDB" id="H1XSH5"/>
<evidence type="ECO:0000256" key="7">
    <source>
        <dbReference type="ARBA" id="ARBA00023136"/>
    </source>
</evidence>
<keyword evidence="6 9" id="KW-1133">Transmembrane helix</keyword>
<keyword evidence="3 8" id="KW-0813">Transport</keyword>
<dbReference type="EMBL" id="CM001402">
    <property type="protein sequence ID" value="EHO41387.1"/>
    <property type="molecule type" value="Genomic_DNA"/>
</dbReference>
<dbReference type="HOGENOM" id="CLU_028808_0_2_0"/>
<dbReference type="Proteomes" id="UP000183868">
    <property type="component" value="Chromosome"/>
</dbReference>
<protein>
    <submittedName>
        <fullName evidence="11">ABC-type transporter, integral membrane subunit</fullName>
    </submittedName>
    <submittedName>
        <fullName evidence="10">Manganese/zinc/iron transport system permease protein</fullName>
    </submittedName>
</protein>
<dbReference type="InterPro" id="IPR036390">
    <property type="entry name" value="WH_DNA-bd_sf"/>
</dbReference>
<dbReference type="CDD" id="cd06550">
    <property type="entry name" value="TM_ABC_iron-siderophores_like"/>
    <property type="match status" value="1"/>
</dbReference>
<proteinExistence type="inferred from homology"/>
<dbReference type="PANTHER" id="PTHR30477">
    <property type="entry name" value="ABC-TRANSPORTER METAL-BINDING PROTEIN"/>
    <property type="match status" value="1"/>
</dbReference>
<evidence type="ECO:0000313" key="11">
    <source>
        <dbReference type="EMBL" id="EHO41387.1"/>
    </source>
</evidence>
<evidence type="ECO:0000256" key="8">
    <source>
        <dbReference type="RuleBase" id="RU003943"/>
    </source>
</evidence>
<comment type="subcellular location">
    <subcellularLocation>
        <location evidence="1 8">Cell membrane</location>
        <topology evidence="1 8">Multi-pass membrane protein</topology>
    </subcellularLocation>
</comment>
<dbReference type="OrthoDB" id="9788905at2"/>
<reference evidence="11 12" key="1">
    <citation type="submission" date="2011-09" db="EMBL/GenBank/DDBJ databases">
        <title>The permanent draft genome of Caldithrix abyssi DSM 13497.</title>
        <authorList>
            <consortium name="US DOE Joint Genome Institute (JGI-PGF)"/>
            <person name="Lucas S."/>
            <person name="Han J."/>
            <person name="Lapidus A."/>
            <person name="Bruce D."/>
            <person name="Goodwin L."/>
            <person name="Pitluck S."/>
            <person name="Peters L."/>
            <person name="Kyrpides N."/>
            <person name="Mavromatis K."/>
            <person name="Ivanova N."/>
            <person name="Mikhailova N."/>
            <person name="Chertkov O."/>
            <person name="Detter J.C."/>
            <person name="Tapia R."/>
            <person name="Han C."/>
            <person name="Land M."/>
            <person name="Hauser L."/>
            <person name="Markowitz V."/>
            <person name="Cheng J.-F."/>
            <person name="Hugenholtz P."/>
            <person name="Woyke T."/>
            <person name="Wu D."/>
            <person name="Spring S."/>
            <person name="Brambilla E."/>
            <person name="Klenk H.-P."/>
            <person name="Eisen J.A."/>
        </authorList>
    </citation>
    <scope>NUCLEOTIDE SEQUENCE [LARGE SCALE GENOMIC DNA]</scope>
    <source>
        <strain evidence="11 12">DSM 13497</strain>
    </source>
</reference>
<dbReference type="PaxDb" id="880073-Calab_1771"/>
<evidence type="ECO:0000256" key="3">
    <source>
        <dbReference type="ARBA" id="ARBA00022448"/>
    </source>
</evidence>
<dbReference type="eggNOG" id="COG1108">
    <property type="taxonomic scope" value="Bacteria"/>
</dbReference>
<dbReference type="STRING" id="880073.Cabys_507"/>
<dbReference type="InParanoid" id="H1XSH5"/>
<evidence type="ECO:0000313" key="12">
    <source>
        <dbReference type="Proteomes" id="UP000004671"/>
    </source>
</evidence>
<dbReference type="FunCoup" id="H1XSH5">
    <property type="interactions" value="315"/>
</dbReference>
<dbReference type="Proteomes" id="UP000004671">
    <property type="component" value="Chromosome"/>
</dbReference>
<evidence type="ECO:0000256" key="4">
    <source>
        <dbReference type="ARBA" id="ARBA00022475"/>
    </source>
</evidence>
<dbReference type="SUPFAM" id="SSF46785">
    <property type="entry name" value="Winged helix' DNA-binding domain"/>
    <property type="match status" value="1"/>
</dbReference>
<evidence type="ECO:0000313" key="10">
    <source>
        <dbReference type="EMBL" id="APF17258.1"/>
    </source>
</evidence>
<evidence type="ECO:0000256" key="1">
    <source>
        <dbReference type="ARBA" id="ARBA00004651"/>
    </source>
</evidence>
<feature type="transmembrane region" description="Helical" evidence="9">
    <location>
        <begin position="12"/>
        <end position="36"/>
    </location>
</feature>
<dbReference type="InterPro" id="IPR037294">
    <property type="entry name" value="ABC_BtuC-like"/>
</dbReference>
<dbReference type="FunFam" id="1.10.3470.10:FF:000003">
    <property type="entry name" value="Iron ABC transporter permease SitD"/>
    <property type="match status" value="1"/>
</dbReference>
<accession>H1XSH5</accession>
<dbReference type="Gene3D" id="1.10.3470.10">
    <property type="entry name" value="ABC transporter involved in vitamin B12 uptake, BtuC"/>
    <property type="match status" value="1"/>
</dbReference>
<sequence length="377" mass="40827">MFDLIQSFISDYTFRTVAMGSGVLGILSGALGSFAVLRRQSLLGDAISHAALPGIALAFLLTRSKAPLVLLLGAALAGWLATLLILAIVRNTRIKDDSALGLVLASFFGFGLVLLTFIQKQPYANQAGLETFLFGQAAALLARDVITMAVLSLITLTILGIFWKEFKLISFDPEFGQSLGVPVRLFDVLLTSLLVVAIVVGLQTVGVVLMSAMVVAPAAAARQWTDRLSLMTLLAGFFGALAGISGAIISSMFAKLPTGPTIVVCMSFIVAFSLMFAANRGIFWRWLQERRNRRRLELNAVLSDLYALADQHADHYHAHPIQVLRTMSIGHGGVDRSLKELRARGWVEQTPDGAWRLTEIGYQAAKKVVEQGREVAQ</sequence>
<dbReference type="Pfam" id="PF00950">
    <property type="entry name" value="ABC-3"/>
    <property type="match status" value="1"/>
</dbReference>
<feature type="transmembrane region" description="Helical" evidence="9">
    <location>
        <begin position="100"/>
        <end position="119"/>
    </location>
</feature>
<feature type="transmembrane region" description="Helical" evidence="9">
    <location>
        <begin position="228"/>
        <end position="249"/>
    </location>
</feature>
<evidence type="ECO:0000256" key="6">
    <source>
        <dbReference type="ARBA" id="ARBA00022989"/>
    </source>
</evidence>
<name>H1XSH5_CALAY</name>
<dbReference type="PANTHER" id="PTHR30477:SF3">
    <property type="entry name" value="METAL TRANSPORT SYSTEM MEMBRANE PROTEIN CT_069-RELATED"/>
    <property type="match status" value="1"/>
</dbReference>
<keyword evidence="4" id="KW-1003">Cell membrane</keyword>
<dbReference type="Gene3D" id="1.10.10.10">
    <property type="entry name" value="Winged helix-like DNA-binding domain superfamily/Winged helix DNA-binding domain"/>
    <property type="match status" value="1"/>
</dbReference>
<feature type="transmembrane region" description="Helical" evidence="9">
    <location>
        <begin position="261"/>
        <end position="287"/>
    </location>
</feature>
<evidence type="ECO:0000313" key="13">
    <source>
        <dbReference type="Proteomes" id="UP000183868"/>
    </source>
</evidence>
<gene>
    <name evidence="10" type="ORF">Cabys_507</name>
    <name evidence="11" type="ORF">Calab_1771</name>
</gene>
<evidence type="ECO:0000256" key="5">
    <source>
        <dbReference type="ARBA" id="ARBA00022692"/>
    </source>
</evidence>
<evidence type="ECO:0000256" key="2">
    <source>
        <dbReference type="ARBA" id="ARBA00008034"/>
    </source>
</evidence>
<dbReference type="GO" id="GO:0071281">
    <property type="term" value="P:cellular response to iron ion"/>
    <property type="evidence" value="ECO:0007669"/>
    <property type="project" value="UniProtKB-ARBA"/>
</dbReference>
<keyword evidence="12" id="KW-1185">Reference proteome</keyword>
<feature type="transmembrane region" description="Helical" evidence="9">
    <location>
        <begin position="183"/>
        <end position="216"/>
    </location>
</feature>
<organism evidence="11 12">
    <name type="scientific">Caldithrix abyssi DSM 13497</name>
    <dbReference type="NCBI Taxonomy" id="880073"/>
    <lineage>
        <taxon>Bacteria</taxon>
        <taxon>Pseudomonadati</taxon>
        <taxon>Calditrichota</taxon>
        <taxon>Calditrichia</taxon>
        <taxon>Calditrichales</taxon>
        <taxon>Calditrichaceae</taxon>
        <taxon>Caldithrix</taxon>
    </lineage>
</organism>
<dbReference type="InterPro" id="IPR036388">
    <property type="entry name" value="WH-like_DNA-bd_sf"/>
</dbReference>
<evidence type="ECO:0000256" key="9">
    <source>
        <dbReference type="SAM" id="Phobius"/>
    </source>
</evidence>
<keyword evidence="7 9" id="KW-0472">Membrane</keyword>
<dbReference type="GO" id="GO:0043190">
    <property type="term" value="C:ATP-binding cassette (ABC) transporter complex"/>
    <property type="evidence" value="ECO:0007669"/>
    <property type="project" value="InterPro"/>
</dbReference>
<dbReference type="EMBL" id="CP018099">
    <property type="protein sequence ID" value="APF17258.1"/>
    <property type="molecule type" value="Genomic_DNA"/>
</dbReference>
<dbReference type="SUPFAM" id="SSF81345">
    <property type="entry name" value="ABC transporter involved in vitamin B12 uptake, BtuC"/>
    <property type="match status" value="1"/>
</dbReference>
<dbReference type="InterPro" id="IPR001626">
    <property type="entry name" value="ABC_TroCD"/>
</dbReference>
<feature type="transmembrane region" description="Helical" evidence="9">
    <location>
        <begin position="68"/>
        <end position="88"/>
    </location>
</feature>